<dbReference type="AlphaFoldDB" id="A0AA39MDJ5"/>
<protein>
    <submittedName>
        <fullName evidence="1">Uncharacterized protein</fullName>
    </submittedName>
</protein>
<sequence length="379" mass="42399">MTPVVFKIFLDNDDGVQRQQQYANGTNWRPRHIDGIGRGTTIWRFGASESAKLISFLDPPESRGVIQVASLTGYFFLGPLACFSTFQSTMSRYRKLLCYGSELEMEEHDDIPHASETGKNVLGIQNNRTWQRRIDADLEWPPEEFAWQRIYYPAHVRGSKSNVDATQAASRYFLLVTFFLEQGSLASPLSDLASLSSAACIFPSITASYGAEPYSSAVTSNNPRFPIAIECIGEAMATDFPAKYVVYHGGVGRACVNYIFRLYYCPSSQFMIRGVSEKLGFENDVTTAFRDSVLVKVGIWLASEGNELEKRSLLVSCRSLFRYSVQFTRQGRDAARQLLEGVTEMNSKNGCSIWMSAVKLKVEETLPVLRNVFSTSSNA</sequence>
<organism evidence="1 2">
    <name type="scientific">Armillaria borealis</name>
    <dbReference type="NCBI Taxonomy" id="47425"/>
    <lineage>
        <taxon>Eukaryota</taxon>
        <taxon>Fungi</taxon>
        <taxon>Dikarya</taxon>
        <taxon>Basidiomycota</taxon>
        <taxon>Agaricomycotina</taxon>
        <taxon>Agaricomycetes</taxon>
        <taxon>Agaricomycetidae</taxon>
        <taxon>Agaricales</taxon>
        <taxon>Marasmiineae</taxon>
        <taxon>Physalacriaceae</taxon>
        <taxon>Armillaria</taxon>
    </lineage>
</organism>
<keyword evidence="2" id="KW-1185">Reference proteome</keyword>
<comment type="caution">
    <text evidence="1">The sequence shown here is derived from an EMBL/GenBank/DDBJ whole genome shotgun (WGS) entry which is preliminary data.</text>
</comment>
<dbReference type="EMBL" id="JAUEPT010000193">
    <property type="protein sequence ID" value="KAK0429888.1"/>
    <property type="molecule type" value="Genomic_DNA"/>
</dbReference>
<gene>
    <name evidence="1" type="ORF">EV421DRAFT_1744836</name>
</gene>
<evidence type="ECO:0000313" key="2">
    <source>
        <dbReference type="Proteomes" id="UP001175226"/>
    </source>
</evidence>
<accession>A0AA39MDJ5</accession>
<name>A0AA39MDJ5_9AGAR</name>
<evidence type="ECO:0000313" key="1">
    <source>
        <dbReference type="EMBL" id="KAK0429888.1"/>
    </source>
</evidence>
<proteinExistence type="predicted"/>
<reference evidence="1" key="1">
    <citation type="submission" date="2023-06" db="EMBL/GenBank/DDBJ databases">
        <authorList>
            <consortium name="Lawrence Berkeley National Laboratory"/>
            <person name="Ahrendt S."/>
            <person name="Sahu N."/>
            <person name="Indic B."/>
            <person name="Wong-Bajracharya J."/>
            <person name="Merenyi Z."/>
            <person name="Ke H.-M."/>
            <person name="Monk M."/>
            <person name="Kocsube S."/>
            <person name="Drula E."/>
            <person name="Lipzen A."/>
            <person name="Balint B."/>
            <person name="Henrissat B."/>
            <person name="Andreopoulos B."/>
            <person name="Martin F.M."/>
            <person name="Harder C.B."/>
            <person name="Rigling D."/>
            <person name="Ford K.L."/>
            <person name="Foster G.D."/>
            <person name="Pangilinan J."/>
            <person name="Papanicolaou A."/>
            <person name="Barry K."/>
            <person name="LaButti K."/>
            <person name="Viragh M."/>
            <person name="Koriabine M."/>
            <person name="Yan M."/>
            <person name="Riley R."/>
            <person name="Champramary S."/>
            <person name="Plett K.L."/>
            <person name="Tsai I.J."/>
            <person name="Slot J."/>
            <person name="Sipos G."/>
            <person name="Plett J."/>
            <person name="Nagy L.G."/>
            <person name="Grigoriev I.V."/>
        </authorList>
    </citation>
    <scope>NUCLEOTIDE SEQUENCE</scope>
    <source>
        <strain evidence="1">FPL87.14</strain>
    </source>
</reference>
<dbReference type="Proteomes" id="UP001175226">
    <property type="component" value="Unassembled WGS sequence"/>
</dbReference>